<dbReference type="InterPro" id="IPR032474">
    <property type="entry name" value="Argonaute_N"/>
</dbReference>
<evidence type="ECO:0000259" key="5">
    <source>
        <dbReference type="PROSITE" id="PS50822"/>
    </source>
</evidence>
<comment type="caution">
    <text evidence="6">The sequence shown here is derived from an EMBL/GenBank/DDBJ whole genome shotgun (WGS) entry which is preliminary data.</text>
</comment>
<dbReference type="PROSITE" id="PS50822">
    <property type="entry name" value="PIWI"/>
    <property type="match status" value="1"/>
</dbReference>
<dbReference type="InterPro" id="IPR012337">
    <property type="entry name" value="RNaseH-like_sf"/>
</dbReference>
<keyword evidence="2" id="KW-0678">Repressor</keyword>
<dbReference type="EMBL" id="JABEZZ010000001">
    <property type="protein sequence ID" value="MBA0579258.1"/>
    <property type="molecule type" value="Genomic_DNA"/>
</dbReference>
<dbReference type="InterPro" id="IPR014811">
    <property type="entry name" value="ArgoL1"/>
</dbReference>
<evidence type="ECO:0000313" key="6">
    <source>
        <dbReference type="EMBL" id="MBA0579258.1"/>
    </source>
</evidence>
<dbReference type="InterPro" id="IPR036397">
    <property type="entry name" value="RNaseH_sf"/>
</dbReference>
<reference evidence="6 7" key="1">
    <citation type="journal article" date="2019" name="Genome Biol. Evol.">
        <title>Insights into the evolution of the New World diploid cottons (Gossypium, subgenus Houzingenia) based on genome sequencing.</title>
        <authorList>
            <person name="Grover C.E."/>
            <person name="Arick M.A. 2nd"/>
            <person name="Thrash A."/>
            <person name="Conover J.L."/>
            <person name="Sanders W.S."/>
            <person name="Peterson D.G."/>
            <person name="Frelichowski J.E."/>
            <person name="Scheffler J.A."/>
            <person name="Scheffler B.E."/>
            <person name="Wendel J.F."/>
        </authorList>
    </citation>
    <scope>NUCLEOTIDE SEQUENCE [LARGE SCALE GENOMIC DNA]</scope>
    <source>
        <strain evidence="6">8</strain>
        <tissue evidence="6">Leaf</tissue>
    </source>
</reference>
<feature type="domain" description="PAZ" evidence="4">
    <location>
        <begin position="285"/>
        <end position="398"/>
    </location>
</feature>
<dbReference type="Pfam" id="PF16486">
    <property type="entry name" value="ArgoN"/>
    <property type="match status" value="1"/>
</dbReference>
<evidence type="ECO:0000256" key="1">
    <source>
        <dbReference type="ARBA" id="ARBA00008201"/>
    </source>
</evidence>
<dbReference type="InterPro" id="IPR036085">
    <property type="entry name" value="PAZ_dom_sf"/>
</dbReference>
<dbReference type="Gene3D" id="3.30.420.10">
    <property type="entry name" value="Ribonuclease H-like superfamily/Ribonuclease H"/>
    <property type="match status" value="1"/>
</dbReference>
<dbReference type="CDD" id="cd02846">
    <property type="entry name" value="PAZ_argonaute_like"/>
    <property type="match status" value="1"/>
</dbReference>
<dbReference type="Pfam" id="PF08699">
    <property type="entry name" value="ArgoL1"/>
    <property type="match status" value="1"/>
</dbReference>
<dbReference type="Pfam" id="PF16488">
    <property type="entry name" value="ArgoL2"/>
    <property type="match status" value="1"/>
</dbReference>
<dbReference type="GO" id="GO:1990904">
    <property type="term" value="C:ribonucleoprotein complex"/>
    <property type="evidence" value="ECO:0007669"/>
    <property type="project" value="UniProtKB-KW"/>
</dbReference>
<dbReference type="SMART" id="SM00949">
    <property type="entry name" value="PAZ"/>
    <property type="match status" value="1"/>
</dbReference>
<proteinExistence type="inferred from homology"/>
<dbReference type="AlphaFoldDB" id="A0A7J8NQN1"/>
<dbReference type="GO" id="GO:0003723">
    <property type="term" value="F:RNA binding"/>
    <property type="evidence" value="ECO:0007669"/>
    <property type="project" value="InterPro"/>
</dbReference>
<dbReference type="SUPFAM" id="SSF101690">
    <property type="entry name" value="PAZ domain"/>
    <property type="match status" value="1"/>
</dbReference>
<comment type="similarity">
    <text evidence="1">Belongs to the argonaute family. Ago subfamily.</text>
</comment>
<dbReference type="PANTHER" id="PTHR22891">
    <property type="entry name" value="EUKARYOTIC TRANSLATION INITIATION FACTOR 2C"/>
    <property type="match status" value="1"/>
</dbReference>
<dbReference type="Gene3D" id="2.170.260.10">
    <property type="entry name" value="paz domain"/>
    <property type="match status" value="1"/>
</dbReference>
<feature type="non-terminal residue" evidence="6">
    <location>
        <position position="1"/>
    </location>
</feature>
<evidence type="ECO:0000256" key="3">
    <source>
        <dbReference type="ARBA" id="ARBA00023274"/>
    </source>
</evidence>
<dbReference type="Pfam" id="PF02171">
    <property type="entry name" value="Piwi"/>
    <property type="match status" value="1"/>
</dbReference>
<keyword evidence="3" id="KW-0687">Ribonucleoprotein</keyword>
<gene>
    <name evidence="6" type="ORF">Gorai_021519</name>
</gene>
<evidence type="ECO:0008006" key="8">
    <source>
        <dbReference type="Google" id="ProtNLM"/>
    </source>
</evidence>
<name>A0A7J8NQN1_GOSRA</name>
<dbReference type="Pfam" id="PF02170">
    <property type="entry name" value="PAZ"/>
    <property type="match status" value="1"/>
</dbReference>
<dbReference type="InterPro" id="IPR003165">
    <property type="entry name" value="Piwi"/>
</dbReference>
<dbReference type="PROSITE" id="PS50821">
    <property type="entry name" value="PAZ"/>
    <property type="match status" value="1"/>
</dbReference>
<dbReference type="SUPFAM" id="SSF53098">
    <property type="entry name" value="Ribonuclease H-like"/>
    <property type="match status" value="1"/>
</dbReference>
<dbReference type="InterPro" id="IPR003100">
    <property type="entry name" value="PAZ_dom"/>
</dbReference>
<evidence type="ECO:0000256" key="2">
    <source>
        <dbReference type="ARBA" id="ARBA00022491"/>
    </source>
</evidence>
<dbReference type="Proteomes" id="UP000593578">
    <property type="component" value="Unassembled WGS sequence"/>
</dbReference>
<protein>
    <recommendedName>
        <fullName evidence="8">PAZ domain-containing protein</fullName>
    </recommendedName>
</protein>
<dbReference type="Gene3D" id="3.40.50.2300">
    <property type="match status" value="1"/>
</dbReference>
<feature type="domain" description="Piwi" evidence="5">
    <location>
        <begin position="639"/>
        <end position="763"/>
    </location>
</feature>
<accession>A0A7J8NQN1</accession>
<dbReference type="SMART" id="SM01163">
    <property type="entry name" value="DUF1785"/>
    <property type="match status" value="1"/>
</dbReference>
<dbReference type="InterPro" id="IPR032472">
    <property type="entry name" value="ArgoL2"/>
</dbReference>
<organism evidence="6 7">
    <name type="scientific">Gossypium raimondii</name>
    <name type="common">Peruvian cotton</name>
    <name type="synonym">Gossypium klotzschianum subsp. raimondii</name>
    <dbReference type="NCBI Taxonomy" id="29730"/>
    <lineage>
        <taxon>Eukaryota</taxon>
        <taxon>Viridiplantae</taxon>
        <taxon>Streptophyta</taxon>
        <taxon>Embryophyta</taxon>
        <taxon>Tracheophyta</taxon>
        <taxon>Spermatophyta</taxon>
        <taxon>Magnoliopsida</taxon>
        <taxon>eudicotyledons</taxon>
        <taxon>Gunneridae</taxon>
        <taxon>Pentapetalae</taxon>
        <taxon>rosids</taxon>
        <taxon>malvids</taxon>
        <taxon>Malvales</taxon>
        <taxon>Malvaceae</taxon>
        <taxon>Malvoideae</taxon>
        <taxon>Gossypium</taxon>
    </lineage>
</organism>
<sequence length="763" mass="86096">MSLLIDFKMEKASTEEALELPSLPLPLPTIPSNVKLESLKPPKYSIVSRREVGTSGRKISLLANHFKVSVNAPDAVFYQYTVTVLSEDSRVVESKRIGRKLVDKLYQTYSSELAGKRFAYDGEKSLYTVGPLPQNKFEFTIVLEDSFAKCSLSGCETRSPDADGGPAETGKRTKRSFQSKTYKVELSYSAKIPLKSISLALKGVQSDDSTQDALRVLDIILRQQAADRGCLLVRQSFFQDDSRNYVDLGGGVLGLRGFHSSFRPTQGGLSLNMDVSTTMILRPGPVFEFLKQNLNLNDERFWLKARRMLKNMRIKTRHRNMEFKITGLSEKPCCELFFPMKVKNGGCGEVRTVEITVYEYFTKHCGIELTYSADMPCLDVGKPKRPNYLPLELCSLVSLQRYTKALTTNQRATLVERSRQKPRERIQILTDALKNNKFNENPVLSACEISIGRQLTEVEGRILETPRLKVGNHEDCIPRNGRWNYNNKRFLDPKKIERWIAVNFSARCDLSQISRDLISCARNKGIVGYSTFWLSSWCYMTCWYNCLLIQMYSYMKEMERPHTLIEEERHQAAKAGPAARVEAMFDQIIAKLPGPPEFILCVLPVRKNSDIYGMAFPVDFFSYLASQLTFSMLCQGPWKKKCLCDMGIATQCISPGKINDQYLTNVLLKINSKLGGINSLLEIEKPSILPLLKDTPTLILGMDVSHGSPGRSDVPSIAAVVGSLHWPLISRYRASVRTQSPKMEMIEALYKPSPDGKVDDGII</sequence>
<evidence type="ECO:0000259" key="4">
    <source>
        <dbReference type="PROSITE" id="PS50821"/>
    </source>
</evidence>
<evidence type="ECO:0000313" key="7">
    <source>
        <dbReference type="Proteomes" id="UP000593578"/>
    </source>
</evidence>
<dbReference type="GO" id="GO:0051607">
    <property type="term" value="P:defense response to virus"/>
    <property type="evidence" value="ECO:0007669"/>
    <property type="project" value="UniProtKB-ARBA"/>
</dbReference>